<organism evidence="5 6">
    <name type="scientific">Dyadobacter jejuensis</name>
    <dbReference type="NCBI Taxonomy" id="1082580"/>
    <lineage>
        <taxon>Bacteria</taxon>
        <taxon>Pseudomonadati</taxon>
        <taxon>Bacteroidota</taxon>
        <taxon>Cytophagia</taxon>
        <taxon>Cytophagales</taxon>
        <taxon>Spirosomataceae</taxon>
        <taxon>Dyadobacter</taxon>
    </lineage>
</organism>
<feature type="binding site" evidence="3">
    <location>
        <position position="76"/>
    </location>
    <ligand>
        <name>a divalent metal cation</name>
        <dbReference type="ChEBI" id="CHEBI:60240"/>
    </ligand>
</feature>
<dbReference type="SUPFAM" id="SSF63829">
    <property type="entry name" value="Calcium-dependent phosphotriesterase"/>
    <property type="match status" value="1"/>
</dbReference>
<evidence type="ECO:0000313" key="5">
    <source>
        <dbReference type="EMBL" id="PWJ58826.1"/>
    </source>
</evidence>
<evidence type="ECO:0000256" key="3">
    <source>
        <dbReference type="PIRSR" id="PIRSR605511-2"/>
    </source>
</evidence>
<dbReference type="InterPro" id="IPR013658">
    <property type="entry name" value="SGL"/>
</dbReference>
<reference evidence="5 6" key="1">
    <citation type="submission" date="2018-03" db="EMBL/GenBank/DDBJ databases">
        <title>Genomic Encyclopedia of Archaeal and Bacterial Type Strains, Phase II (KMG-II): from individual species to whole genera.</title>
        <authorList>
            <person name="Goeker M."/>
        </authorList>
    </citation>
    <scope>NUCLEOTIDE SEQUENCE [LARGE SCALE GENOMIC DNA]</scope>
    <source>
        <strain evidence="5 6">DSM 100346</strain>
    </source>
</reference>
<dbReference type="Pfam" id="PF08450">
    <property type="entry name" value="SGL"/>
    <property type="match status" value="1"/>
</dbReference>
<feature type="domain" description="SMP-30/Gluconolactonase/LRE-like region" evidence="4">
    <location>
        <begin position="74"/>
        <end position="339"/>
    </location>
</feature>
<accession>A0A316AMM8</accession>
<keyword evidence="3" id="KW-0862">Zinc</keyword>
<evidence type="ECO:0000256" key="1">
    <source>
        <dbReference type="ARBA" id="ARBA00022801"/>
    </source>
</evidence>
<feature type="binding site" evidence="3">
    <location>
        <position position="286"/>
    </location>
    <ligand>
        <name>a divalent metal cation</name>
        <dbReference type="ChEBI" id="CHEBI:60240"/>
    </ligand>
</feature>
<dbReference type="GO" id="GO:0046872">
    <property type="term" value="F:metal ion binding"/>
    <property type="evidence" value="ECO:0007669"/>
    <property type="project" value="UniProtKB-KW"/>
</dbReference>
<feature type="binding site" evidence="3">
    <location>
        <position position="229"/>
    </location>
    <ligand>
        <name>a divalent metal cation</name>
        <dbReference type="ChEBI" id="CHEBI:60240"/>
    </ligand>
</feature>
<feature type="active site" description="Proton donor/acceptor" evidence="2">
    <location>
        <position position="286"/>
    </location>
</feature>
<dbReference type="PANTHER" id="PTHR47572">
    <property type="entry name" value="LIPOPROTEIN-RELATED"/>
    <property type="match status" value="1"/>
</dbReference>
<protein>
    <submittedName>
        <fullName evidence="5">Gluconolactonase</fullName>
    </submittedName>
</protein>
<keyword evidence="3" id="KW-0479">Metal-binding</keyword>
<comment type="caution">
    <text evidence="5">The sequence shown here is derived from an EMBL/GenBank/DDBJ whole genome shotgun (WGS) entry which is preliminary data.</text>
</comment>
<evidence type="ECO:0000256" key="2">
    <source>
        <dbReference type="PIRSR" id="PIRSR605511-1"/>
    </source>
</evidence>
<evidence type="ECO:0000259" key="4">
    <source>
        <dbReference type="Pfam" id="PF08450"/>
    </source>
</evidence>
<keyword evidence="6" id="KW-1185">Reference proteome</keyword>
<dbReference type="GO" id="GO:0016787">
    <property type="term" value="F:hydrolase activity"/>
    <property type="evidence" value="ECO:0007669"/>
    <property type="project" value="UniProtKB-KW"/>
</dbReference>
<feature type="binding site" evidence="3">
    <location>
        <position position="174"/>
    </location>
    <ligand>
        <name>substrate</name>
    </ligand>
</feature>
<evidence type="ECO:0000313" key="6">
    <source>
        <dbReference type="Proteomes" id="UP000245880"/>
    </source>
</evidence>
<comment type="cofactor">
    <cofactor evidence="3">
        <name>Zn(2+)</name>
        <dbReference type="ChEBI" id="CHEBI:29105"/>
    </cofactor>
    <text evidence="3">Binds 1 divalent metal cation per subunit.</text>
</comment>
<gene>
    <name evidence="5" type="ORF">CLV98_103193</name>
</gene>
<proteinExistence type="predicted"/>
<dbReference type="InterPro" id="IPR005511">
    <property type="entry name" value="SMP-30"/>
</dbReference>
<dbReference type="PANTHER" id="PTHR47572:SF4">
    <property type="entry name" value="LACTONASE DRP35"/>
    <property type="match status" value="1"/>
</dbReference>
<dbReference type="AlphaFoldDB" id="A0A316AMM8"/>
<dbReference type="InterPro" id="IPR011042">
    <property type="entry name" value="6-blade_b-propeller_TolB-like"/>
</dbReference>
<dbReference type="Gene3D" id="2.120.10.30">
    <property type="entry name" value="TolB, C-terminal domain"/>
    <property type="match status" value="1"/>
</dbReference>
<name>A0A316AMM8_9BACT</name>
<sequence>MSHKTYSTSGLKSTWPMLKLKKLLIISLLIIPNQDGMAQNNFPTLGTILIEDPTLQQFLDPQAKVEVLASGFKWSEGPVWVKDGGYLLFSDVPANTIYRWSAQDGLSHFLSPSGYTGLGTYSDEPGSNGLIINREGELIACEHGDRRLSSMSLTVGGKTTLADRYQGKRFNSPNDVVQHSSGSYYFTDPPYGLAQKHKDPSRETPIFGVYRVNPAGQVSVVIKDLNRPNGLAFSPDESHLYVAQSDPEAAKWMAYPVKPNGELGIGKIILDATPALKSNALKGLPDGLKVDRAGNLWASGPGGLWIISPQGKLLGRIDLGELTSNCAWGDDGSVLYLTVNGYLCRIQTRTRGAGW</sequence>
<keyword evidence="1" id="KW-0378">Hydrolase</keyword>
<dbReference type="Proteomes" id="UP000245880">
    <property type="component" value="Unassembled WGS sequence"/>
</dbReference>
<dbReference type="InterPro" id="IPR051262">
    <property type="entry name" value="SMP-30/CGR1_Lactonase"/>
</dbReference>
<dbReference type="EMBL" id="QGDT01000003">
    <property type="protein sequence ID" value="PWJ58826.1"/>
    <property type="molecule type" value="Genomic_DNA"/>
</dbReference>
<dbReference type="PRINTS" id="PR01790">
    <property type="entry name" value="SMP30FAMILY"/>
</dbReference>